<comment type="caution">
    <text evidence="3">The sequence shown here is derived from an EMBL/GenBank/DDBJ whole genome shotgun (WGS) entry which is preliminary data.</text>
</comment>
<dbReference type="PANTHER" id="PTHR41534">
    <property type="entry name" value="BLR3401 PROTEIN"/>
    <property type="match status" value="1"/>
</dbReference>
<dbReference type="InterPro" id="IPR000391">
    <property type="entry name" value="Rng_hydr_dOase-bsu"/>
</dbReference>
<dbReference type="SUPFAM" id="SSF54427">
    <property type="entry name" value="NTF2-like"/>
    <property type="match status" value="1"/>
</dbReference>
<dbReference type="Proteomes" id="UP000297564">
    <property type="component" value="Unassembled WGS sequence"/>
</dbReference>
<dbReference type="AlphaFoldDB" id="A0A4Z0BP19"/>
<reference evidence="3 4" key="1">
    <citation type="submission" date="2019-03" db="EMBL/GenBank/DDBJ databases">
        <title>Ramlibacter rhizophilus CCTCC AB2015357, whole genome shotgun sequence.</title>
        <authorList>
            <person name="Zhang X."/>
            <person name="Feng G."/>
            <person name="Zhu H."/>
        </authorList>
    </citation>
    <scope>NUCLEOTIDE SEQUENCE [LARGE SCALE GENOMIC DNA]</scope>
    <source>
        <strain evidence="3 4">CCTCC AB2015357</strain>
    </source>
</reference>
<protein>
    <submittedName>
        <fullName evidence="3">3-phenylpropionate/cinnamic acid dioxygenase subunit beta</fullName>
    </submittedName>
</protein>
<comment type="similarity">
    <text evidence="1">Belongs to the bacterial ring-hydroxylating dioxygenase beta subunit family.</text>
</comment>
<dbReference type="RefSeq" id="WP_135285337.1">
    <property type="nucleotide sequence ID" value="NZ_SMLL01000004.1"/>
</dbReference>
<evidence type="ECO:0000313" key="4">
    <source>
        <dbReference type="Proteomes" id="UP000297564"/>
    </source>
</evidence>
<dbReference type="PANTHER" id="PTHR41534:SF2">
    <property type="entry name" value="3-PHENYLPROPIONATE_CINNAMIC ACID DIOXYGENASE SUBUNIT BETA"/>
    <property type="match status" value="1"/>
</dbReference>
<gene>
    <name evidence="3" type="ORF">EZ242_11705</name>
</gene>
<dbReference type="EMBL" id="SMLL01000004">
    <property type="protein sequence ID" value="TFY99794.1"/>
    <property type="molecule type" value="Genomic_DNA"/>
</dbReference>
<sequence length="170" mass="19523">MSGLVADARLQEVQDFLLLEAEALDDGRFRDWLAMMGPEVEYRMPVRSTRDNRSGAGFSAEAFHFQETRYRLEMRIARLESGSAWAEEPRSRTRHFVTNVRVREGAGADEVSVKSNLLLYRTRGDDRSNDLLSAERHDLLRRLDGQWKLVARTILLDSTTLPTHNLSVFL</sequence>
<dbReference type="Pfam" id="PF00866">
    <property type="entry name" value="Ring_hydroxyl_B"/>
    <property type="match status" value="1"/>
</dbReference>
<dbReference type="NCBIfam" id="NF007479">
    <property type="entry name" value="PRK10069.1"/>
    <property type="match status" value="1"/>
</dbReference>
<dbReference type="InterPro" id="IPR032710">
    <property type="entry name" value="NTF2-like_dom_sf"/>
</dbReference>
<dbReference type="GO" id="GO:0051213">
    <property type="term" value="F:dioxygenase activity"/>
    <property type="evidence" value="ECO:0007669"/>
    <property type="project" value="UniProtKB-KW"/>
</dbReference>
<dbReference type="OrthoDB" id="7062869at2"/>
<keyword evidence="2" id="KW-0560">Oxidoreductase</keyword>
<dbReference type="CDD" id="cd00667">
    <property type="entry name" value="ring_hydroxylating_dioxygenases_beta"/>
    <property type="match status" value="1"/>
</dbReference>
<keyword evidence="3" id="KW-0223">Dioxygenase</keyword>
<evidence type="ECO:0000256" key="2">
    <source>
        <dbReference type="ARBA" id="ARBA00023002"/>
    </source>
</evidence>
<dbReference type="Gene3D" id="3.10.450.50">
    <property type="match status" value="1"/>
</dbReference>
<accession>A0A4Z0BP19</accession>
<evidence type="ECO:0000256" key="1">
    <source>
        <dbReference type="ARBA" id="ARBA00009570"/>
    </source>
</evidence>
<organism evidence="3 4">
    <name type="scientific">Ramlibacter rhizophilus</name>
    <dbReference type="NCBI Taxonomy" id="1781167"/>
    <lineage>
        <taxon>Bacteria</taxon>
        <taxon>Pseudomonadati</taxon>
        <taxon>Pseudomonadota</taxon>
        <taxon>Betaproteobacteria</taxon>
        <taxon>Burkholderiales</taxon>
        <taxon>Comamonadaceae</taxon>
        <taxon>Ramlibacter</taxon>
    </lineage>
</organism>
<dbReference type="GO" id="GO:0019380">
    <property type="term" value="P:3-phenylpropionate catabolic process"/>
    <property type="evidence" value="ECO:0007669"/>
    <property type="project" value="TreeGrafter"/>
</dbReference>
<keyword evidence="4" id="KW-1185">Reference proteome</keyword>
<proteinExistence type="inferred from homology"/>
<evidence type="ECO:0000313" key="3">
    <source>
        <dbReference type="EMBL" id="TFY99794.1"/>
    </source>
</evidence>
<name>A0A4Z0BP19_9BURK</name>